<dbReference type="CDD" id="cd23992">
    <property type="entry name" value="PBP_GOBP"/>
    <property type="match status" value="1"/>
</dbReference>
<dbReference type="SMR" id="A0A3Q9ELR0"/>
<dbReference type="OrthoDB" id="7665616at2759"/>
<evidence type="ECO:0000313" key="3">
    <source>
        <dbReference type="EMBL" id="KAF7997034.1"/>
    </source>
</evidence>
<dbReference type="InterPro" id="IPR036728">
    <property type="entry name" value="PBP_GOBP_sf"/>
</dbReference>
<dbReference type="SUPFAM" id="SSF47565">
    <property type="entry name" value="Insect pheromone/odorant-binding proteins"/>
    <property type="match status" value="1"/>
</dbReference>
<sequence length="135" mass="15361">MKISGLLVLSIVLFVYGDDPHASIRANCRNELNLTDQELIDAIPDPINMDCYLYCFLMDINVMDIKGNFNPAAAVQSIQDELKDAAKPNIYACYEQTKENMDEEPCTRAYDVIKCFQTRSPDLYEKLGIFRPPTI</sequence>
<proteinExistence type="evidence at transcript level"/>
<dbReference type="GO" id="GO:0005549">
    <property type="term" value="F:odorant binding"/>
    <property type="evidence" value="ECO:0007669"/>
    <property type="project" value="InterPro"/>
</dbReference>
<feature type="signal peptide" evidence="1">
    <location>
        <begin position="1"/>
        <end position="17"/>
    </location>
</feature>
<dbReference type="Pfam" id="PF01395">
    <property type="entry name" value="PBP_GOBP"/>
    <property type="match status" value="1"/>
</dbReference>
<protein>
    <submittedName>
        <fullName evidence="2">Odorant-binding protein</fullName>
    </submittedName>
</protein>
<name>A0A3Q9ELR0_APHGI</name>
<reference evidence="2" key="1">
    <citation type="journal article" date="2018" name="Front. Physiol.">
        <title>Differential Expression Analysis of Olfactory Genes Based on a Combination of Sequencing Platforms and Behavioral Investigations in Aphidius gifuensis.</title>
        <authorList>
            <person name="Fan J."/>
            <person name="Zhang Q."/>
            <person name="Xu Q."/>
            <person name="Xue W."/>
            <person name="Han Z."/>
            <person name="Sun J."/>
            <person name="Chen J."/>
        </authorList>
    </citation>
    <scope>NUCLEOTIDE SEQUENCE</scope>
</reference>
<evidence type="ECO:0000313" key="4">
    <source>
        <dbReference type="Proteomes" id="UP000639338"/>
    </source>
</evidence>
<evidence type="ECO:0000256" key="1">
    <source>
        <dbReference type="SAM" id="SignalP"/>
    </source>
</evidence>
<dbReference type="InterPro" id="IPR006170">
    <property type="entry name" value="PBP/GOBP"/>
</dbReference>
<dbReference type="EMBL" id="MK049051">
    <property type="protein sequence ID" value="AZQ24992.1"/>
    <property type="molecule type" value="mRNA"/>
</dbReference>
<dbReference type="EMBL" id="JACMRX010000001">
    <property type="protein sequence ID" value="KAF7997034.1"/>
    <property type="molecule type" value="Genomic_DNA"/>
</dbReference>
<dbReference type="Proteomes" id="UP000639338">
    <property type="component" value="Unassembled WGS sequence"/>
</dbReference>
<reference evidence="3 4" key="2">
    <citation type="submission" date="2020-08" db="EMBL/GenBank/DDBJ databases">
        <title>Aphidius gifuensis genome sequencing and assembly.</title>
        <authorList>
            <person name="Du Z."/>
        </authorList>
    </citation>
    <scope>NUCLEOTIDE SEQUENCE [LARGE SCALE GENOMIC DNA]</scope>
    <source>
        <strain evidence="3">YNYX2018</strain>
        <tissue evidence="3">Adults</tissue>
    </source>
</reference>
<accession>A0A3Q9ELR0</accession>
<dbReference type="AlphaFoldDB" id="A0A3Q9ELR0"/>
<dbReference type="SMART" id="SM00708">
    <property type="entry name" value="PhBP"/>
    <property type="match status" value="1"/>
</dbReference>
<dbReference type="Gene3D" id="1.10.238.20">
    <property type="entry name" value="Pheromone/general odorant binding protein domain"/>
    <property type="match status" value="1"/>
</dbReference>
<gene>
    <name evidence="3" type="ORF">HCN44_005311</name>
</gene>
<evidence type="ECO:0000313" key="2">
    <source>
        <dbReference type="EMBL" id="AZQ24992.1"/>
    </source>
</evidence>
<feature type="chain" id="PRO_5044396494" evidence="1">
    <location>
        <begin position="18"/>
        <end position="135"/>
    </location>
</feature>
<organism evidence="2">
    <name type="scientific">Aphidius gifuensis</name>
    <name type="common">Parasitoid wasp</name>
    <dbReference type="NCBI Taxonomy" id="684658"/>
    <lineage>
        <taxon>Eukaryota</taxon>
        <taxon>Metazoa</taxon>
        <taxon>Ecdysozoa</taxon>
        <taxon>Arthropoda</taxon>
        <taxon>Hexapoda</taxon>
        <taxon>Insecta</taxon>
        <taxon>Pterygota</taxon>
        <taxon>Neoptera</taxon>
        <taxon>Endopterygota</taxon>
        <taxon>Hymenoptera</taxon>
        <taxon>Apocrita</taxon>
        <taxon>Ichneumonoidea</taxon>
        <taxon>Braconidae</taxon>
        <taxon>Aphidiinae</taxon>
        <taxon>Aphidius</taxon>
    </lineage>
</organism>
<keyword evidence="4" id="KW-1185">Reference proteome</keyword>
<keyword evidence="1" id="KW-0732">Signal</keyword>